<proteinExistence type="predicted"/>
<protein>
    <submittedName>
        <fullName evidence="1">Uncharacterized protein</fullName>
    </submittedName>
</protein>
<accession>A0A6C0JJK8</accession>
<reference evidence="1" key="1">
    <citation type="journal article" date="2020" name="Nature">
        <title>Giant virus diversity and host interactions through global metagenomics.</title>
        <authorList>
            <person name="Schulz F."/>
            <person name="Roux S."/>
            <person name="Paez-Espino D."/>
            <person name="Jungbluth S."/>
            <person name="Walsh D.A."/>
            <person name="Denef V.J."/>
            <person name="McMahon K.D."/>
            <person name="Konstantinidis K.T."/>
            <person name="Eloe-Fadrosh E.A."/>
            <person name="Kyrpides N.C."/>
            <person name="Woyke T."/>
        </authorList>
    </citation>
    <scope>NUCLEOTIDE SEQUENCE</scope>
    <source>
        <strain evidence="1">GVMAG-M-3300027736-24</strain>
    </source>
</reference>
<organism evidence="1">
    <name type="scientific">viral metagenome</name>
    <dbReference type="NCBI Taxonomy" id="1070528"/>
    <lineage>
        <taxon>unclassified sequences</taxon>
        <taxon>metagenomes</taxon>
        <taxon>organismal metagenomes</taxon>
    </lineage>
</organism>
<sequence>MDYKLKIQEKITSFLDSSNDKAIEEFYYTLSDIIQDNRETDQYIKVIIDDFFLNYNYYYINTTDLYVEYTDKFKVITENNMIHIVLLYIKNYHTNNELNSVLKKQIKTKIIKKIKLRNIYQNIPESESIQNILDFLHPNFFNNRNCAKYFMITLGDIIMKKTDLFYFIPIHIKPFIKTINKYVSMYFHTINLCNHYKFQYYDHETDKSRVISFNNINLKHVTIPDSFYNNLICISLHYSNRYNNGDAFLEDPCCLSLKQNVLWIKQISKTDIIDSFIKEYIYFKKGSKINEKDMLFIWKDYIKHNNMMSIFQKNSDFKDHISDKIKYYEGNYYDVSSMFLPYVNDFRDFWCKYMFNDDTEYEFEISEILQLFIEAYKDKFVDEQMIHELIQYYYPNNYINNKVDKIGCTLWNKKKEIDVFLKNVTIVGVNDIYHLYCNEFKNKKKVSKNYFLLYYSSL</sequence>
<dbReference type="EMBL" id="MN740418">
    <property type="protein sequence ID" value="QHU05759.1"/>
    <property type="molecule type" value="Genomic_DNA"/>
</dbReference>
<evidence type="ECO:0000313" key="1">
    <source>
        <dbReference type="EMBL" id="QHU05759.1"/>
    </source>
</evidence>
<name>A0A6C0JJK8_9ZZZZ</name>
<dbReference type="AlphaFoldDB" id="A0A6C0JJK8"/>